<dbReference type="RefSeq" id="XP_013346445.1">
    <property type="nucleotide sequence ID" value="XM_013490991.1"/>
</dbReference>
<dbReference type="OMA" id="LCHANIA"/>
<dbReference type="EMBL" id="KL584753">
    <property type="protein sequence ID" value="KEQ97786.1"/>
    <property type="molecule type" value="Genomic_DNA"/>
</dbReference>
<evidence type="ECO:0000313" key="3">
    <source>
        <dbReference type="EMBL" id="KEQ97786.1"/>
    </source>
</evidence>
<dbReference type="InterPro" id="IPR029058">
    <property type="entry name" value="AB_hydrolase_fold"/>
</dbReference>
<evidence type="ECO:0000256" key="1">
    <source>
        <dbReference type="ARBA" id="ARBA00022801"/>
    </source>
</evidence>
<dbReference type="InterPro" id="IPR049492">
    <property type="entry name" value="BD-FAE-like_dom"/>
</dbReference>
<dbReference type="AlphaFoldDB" id="A0A074ZGU9"/>
<dbReference type="InterPro" id="IPR050300">
    <property type="entry name" value="GDXG_lipolytic_enzyme"/>
</dbReference>
<dbReference type="SUPFAM" id="SSF53474">
    <property type="entry name" value="alpha/beta-Hydrolases"/>
    <property type="match status" value="1"/>
</dbReference>
<evidence type="ECO:0000313" key="4">
    <source>
        <dbReference type="Proteomes" id="UP000030641"/>
    </source>
</evidence>
<dbReference type="GeneID" id="25371421"/>
<keyword evidence="1" id="KW-0378">Hydrolase</keyword>
<dbReference type="ESTHER" id="9pezi-a0a074zgu9">
    <property type="family name" value="BD-FAE"/>
</dbReference>
<dbReference type="Proteomes" id="UP000030641">
    <property type="component" value="Unassembled WGS sequence"/>
</dbReference>
<dbReference type="Pfam" id="PF20434">
    <property type="entry name" value="BD-FAE"/>
    <property type="match status" value="1"/>
</dbReference>
<dbReference type="HOGENOM" id="CLU_012494_8_1_1"/>
<dbReference type="InParanoid" id="A0A074ZGU9"/>
<keyword evidence="4" id="KW-1185">Reference proteome</keyword>
<dbReference type="OrthoDB" id="433474at2759"/>
<gene>
    <name evidence="3" type="ORF">AUEXF2481DRAFT_77710</name>
</gene>
<dbReference type="GO" id="GO:0016787">
    <property type="term" value="F:hydrolase activity"/>
    <property type="evidence" value="ECO:0007669"/>
    <property type="project" value="UniProtKB-KW"/>
</dbReference>
<dbReference type="Gene3D" id="3.40.50.1820">
    <property type="entry name" value="alpha/beta hydrolase"/>
    <property type="match status" value="1"/>
</dbReference>
<dbReference type="STRING" id="1043005.A0A074ZGU9"/>
<dbReference type="PANTHER" id="PTHR48081">
    <property type="entry name" value="AB HYDROLASE SUPERFAMILY PROTEIN C4A8.06C"/>
    <property type="match status" value="1"/>
</dbReference>
<name>A0A074ZGU9_AURSE</name>
<proteinExistence type="predicted"/>
<feature type="domain" description="BD-FAE-like" evidence="2">
    <location>
        <begin position="51"/>
        <end position="159"/>
    </location>
</feature>
<reference evidence="3 4" key="1">
    <citation type="journal article" date="2014" name="BMC Genomics">
        <title>Genome sequencing of four Aureobasidium pullulans varieties: biotechnological potential, stress tolerance, and description of new species.</title>
        <authorList>
            <person name="Gostin Ar C."/>
            <person name="Ohm R.A."/>
            <person name="Kogej T."/>
            <person name="Sonjak S."/>
            <person name="Turk M."/>
            <person name="Zajc J."/>
            <person name="Zalar P."/>
            <person name="Grube M."/>
            <person name="Sun H."/>
            <person name="Han J."/>
            <person name="Sharma A."/>
            <person name="Chiniquy J."/>
            <person name="Ngan C.Y."/>
            <person name="Lipzen A."/>
            <person name="Barry K."/>
            <person name="Grigoriev I.V."/>
            <person name="Gunde-Cimerman N."/>
        </authorList>
    </citation>
    <scope>NUCLEOTIDE SEQUENCE [LARGE SCALE GENOMIC DNA]</scope>
    <source>
        <strain evidence="3 4">EXF-2481</strain>
    </source>
</reference>
<evidence type="ECO:0000259" key="2">
    <source>
        <dbReference type="Pfam" id="PF20434"/>
    </source>
</evidence>
<accession>A0A074ZGU9</accession>
<organism evidence="3 4">
    <name type="scientific">Aureobasidium subglaciale (strain EXF-2481)</name>
    <name type="common">Aureobasidium pullulans var. subglaciale</name>
    <dbReference type="NCBI Taxonomy" id="1043005"/>
    <lineage>
        <taxon>Eukaryota</taxon>
        <taxon>Fungi</taxon>
        <taxon>Dikarya</taxon>
        <taxon>Ascomycota</taxon>
        <taxon>Pezizomycotina</taxon>
        <taxon>Dothideomycetes</taxon>
        <taxon>Dothideomycetidae</taxon>
        <taxon>Dothideales</taxon>
        <taxon>Saccotheciaceae</taxon>
        <taxon>Aureobasidium</taxon>
    </lineage>
</organism>
<sequence>MDQLPEFGRSIFPALMPTMKTYATLHEKNRRSIESTPREEFKYGSDPRQKLDFYSPDQVTDDTPILVFVYGGGLSRGDKRMPSPPTAEGLVYANIGHYFSSRGFVTVIPDYRRTGDGGAFPSGGQDIAGAIGWIKNRFTGGNHKLYIMGNSAGAVHSATWLLEKSLAESRKTVQSGPVVIQGVVLVSIPAHFQQAGDDRTEVLTTYYKDRVEQDCALGLVSRAESPITRLLVVTATLDPQDEILDCSQDFVNKYKEKFGQEKLSEVLLEGHNHFSTVLGLSTGIEREESLGKEVLKWMGQA</sequence>
<dbReference type="PANTHER" id="PTHR48081:SF33">
    <property type="entry name" value="KYNURENINE FORMAMIDASE"/>
    <property type="match status" value="1"/>
</dbReference>
<protein>
    <recommendedName>
        <fullName evidence="2">BD-FAE-like domain-containing protein</fullName>
    </recommendedName>
</protein>